<dbReference type="InterPro" id="IPR013087">
    <property type="entry name" value="Znf_C2H2_type"/>
</dbReference>
<evidence type="ECO:0000256" key="4">
    <source>
        <dbReference type="ARBA" id="ARBA00022771"/>
    </source>
</evidence>
<evidence type="ECO:0000256" key="3">
    <source>
        <dbReference type="ARBA" id="ARBA00022737"/>
    </source>
</evidence>
<keyword evidence="6" id="KW-0539">Nucleus</keyword>
<dbReference type="PROSITE" id="PS00028">
    <property type="entry name" value="ZINC_FINGER_C2H2_1"/>
    <property type="match status" value="2"/>
</dbReference>
<accession>A0A182JF47</accession>
<dbReference type="GO" id="GO:0008270">
    <property type="term" value="F:zinc ion binding"/>
    <property type="evidence" value="ECO:0007669"/>
    <property type="project" value="UniProtKB-KW"/>
</dbReference>
<dbReference type="Gene3D" id="3.30.160.60">
    <property type="entry name" value="Classic Zinc Finger"/>
    <property type="match status" value="2"/>
</dbReference>
<evidence type="ECO:0000259" key="7">
    <source>
        <dbReference type="PROSITE" id="PS50157"/>
    </source>
</evidence>
<keyword evidence="3" id="KW-0677">Repeat</keyword>
<dbReference type="AlphaFoldDB" id="A0A182JF47"/>
<dbReference type="GO" id="GO:0005634">
    <property type="term" value="C:nucleus"/>
    <property type="evidence" value="ECO:0007669"/>
    <property type="project" value="UniProtKB-SubCell"/>
</dbReference>
<name>A0A182JF47_ANOAO</name>
<keyword evidence="4" id="KW-0863">Zinc-finger</keyword>
<evidence type="ECO:0000313" key="8">
    <source>
        <dbReference type="EnsemblMetazoa" id="AATE016913-PA.1"/>
    </source>
</evidence>
<sequence>VSLKNHQRVHSSNKPYACSLCPKRFKSTDAKKKHEITHTGVRFACKLCEKSYSYKTQLAAHYRKDHDGATPMDTKDEQIDKCLESIYGCIPPNNLMHADCVRSASKLVLGEKYMS</sequence>
<evidence type="ECO:0000256" key="6">
    <source>
        <dbReference type="ARBA" id="ARBA00023242"/>
    </source>
</evidence>
<evidence type="ECO:0000256" key="2">
    <source>
        <dbReference type="ARBA" id="ARBA00022723"/>
    </source>
</evidence>
<comment type="subcellular location">
    <subcellularLocation>
        <location evidence="1">Nucleus</location>
    </subcellularLocation>
</comment>
<dbReference type="PANTHER" id="PTHR24394">
    <property type="entry name" value="ZINC FINGER PROTEIN"/>
    <property type="match status" value="1"/>
</dbReference>
<proteinExistence type="predicted"/>
<dbReference type="VEuPathDB" id="VectorBase:AATE016913"/>
<organism evidence="8">
    <name type="scientific">Anopheles atroparvus</name>
    <name type="common">European mosquito</name>
    <dbReference type="NCBI Taxonomy" id="41427"/>
    <lineage>
        <taxon>Eukaryota</taxon>
        <taxon>Metazoa</taxon>
        <taxon>Ecdysozoa</taxon>
        <taxon>Arthropoda</taxon>
        <taxon>Hexapoda</taxon>
        <taxon>Insecta</taxon>
        <taxon>Pterygota</taxon>
        <taxon>Neoptera</taxon>
        <taxon>Endopterygota</taxon>
        <taxon>Diptera</taxon>
        <taxon>Nematocera</taxon>
        <taxon>Culicoidea</taxon>
        <taxon>Culicidae</taxon>
        <taxon>Anophelinae</taxon>
        <taxon>Anopheles</taxon>
    </lineage>
</organism>
<dbReference type="EnsemblMetazoa" id="AATE016913-RA">
    <property type="protein sequence ID" value="AATE016913-PA.1"/>
    <property type="gene ID" value="AATE016913"/>
</dbReference>
<feature type="domain" description="C2H2-type" evidence="7">
    <location>
        <begin position="16"/>
        <end position="43"/>
    </location>
</feature>
<dbReference type="SMART" id="SM00355">
    <property type="entry name" value="ZnF_C2H2"/>
    <property type="match status" value="2"/>
</dbReference>
<reference evidence="8" key="1">
    <citation type="submission" date="2022-08" db="UniProtKB">
        <authorList>
            <consortium name="EnsemblMetazoa"/>
        </authorList>
    </citation>
    <scope>IDENTIFICATION</scope>
    <source>
        <strain evidence="8">EBRO</strain>
    </source>
</reference>
<feature type="domain" description="C2H2-type" evidence="7">
    <location>
        <begin position="43"/>
        <end position="71"/>
    </location>
</feature>
<dbReference type="PROSITE" id="PS50157">
    <property type="entry name" value="ZINC_FINGER_C2H2_2"/>
    <property type="match status" value="2"/>
</dbReference>
<keyword evidence="2" id="KW-0479">Metal-binding</keyword>
<dbReference type="GO" id="GO:0000981">
    <property type="term" value="F:DNA-binding transcription factor activity, RNA polymerase II-specific"/>
    <property type="evidence" value="ECO:0007669"/>
    <property type="project" value="TreeGrafter"/>
</dbReference>
<evidence type="ECO:0000256" key="5">
    <source>
        <dbReference type="ARBA" id="ARBA00022833"/>
    </source>
</evidence>
<dbReference type="STRING" id="41427.A0A182JF47"/>
<dbReference type="InterPro" id="IPR036236">
    <property type="entry name" value="Znf_C2H2_sf"/>
</dbReference>
<dbReference type="Pfam" id="PF00096">
    <property type="entry name" value="zf-C2H2"/>
    <property type="match status" value="1"/>
</dbReference>
<dbReference type="FunFam" id="3.30.160.60:FF:002343">
    <property type="entry name" value="Zinc finger protein 33A"/>
    <property type="match status" value="1"/>
</dbReference>
<dbReference type="SUPFAM" id="SSF57667">
    <property type="entry name" value="beta-beta-alpha zinc fingers"/>
    <property type="match status" value="1"/>
</dbReference>
<protein>
    <recommendedName>
        <fullName evidence="7">C2H2-type domain-containing protein</fullName>
    </recommendedName>
</protein>
<keyword evidence="5" id="KW-0862">Zinc</keyword>
<dbReference type="PANTHER" id="PTHR24394:SF29">
    <property type="entry name" value="MYONEURIN"/>
    <property type="match status" value="1"/>
</dbReference>
<evidence type="ECO:0000256" key="1">
    <source>
        <dbReference type="ARBA" id="ARBA00004123"/>
    </source>
</evidence>